<dbReference type="EMBL" id="FUGE01000137">
    <property type="protein sequence ID" value="SJM71834.1"/>
    <property type="molecule type" value="Genomic_DNA"/>
</dbReference>
<keyword evidence="1" id="KW-0472">Membrane</keyword>
<evidence type="ECO:0000313" key="4">
    <source>
        <dbReference type="Proteomes" id="UP000188357"/>
    </source>
</evidence>
<dbReference type="GO" id="GO:0030572">
    <property type="term" value="F:phosphatidyltransferase activity"/>
    <property type="evidence" value="ECO:0007669"/>
    <property type="project" value="UniProtKB-ARBA"/>
</dbReference>
<name>A0A1R4GUP5_9GAMM</name>
<dbReference type="SUPFAM" id="SSF56024">
    <property type="entry name" value="Phospholipase D/nuclease"/>
    <property type="match status" value="2"/>
</dbReference>
<feature type="transmembrane region" description="Helical" evidence="1">
    <location>
        <begin position="30"/>
        <end position="50"/>
    </location>
</feature>
<dbReference type="EC" id="2.7.8.-" evidence="3"/>
<keyword evidence="3" id="KW-0808">Transferase</keyword>
<dbReference type="Gene3D" id="3.30.870.10">
    <property type="entry name" value="Endonuclease Chain A"/>
    <property type="match status" value="2"/>
</dbReference>
<dbReference type="AlphaFoldDB" id="A0A1R4GUP5"/>
<evidence type="ECO:0000313" key="3">
    <source>
        <dbReference type="EMBL" id="SJM71834.1"/>
    </source>
</evidence>
<organism evidence="3 4">
    <name type="scientific">Psychrobacter piechaudii</name>
    <dbReference type="NCBI Taxonomy" id="1945521"/>
    <lineage>
        <taxon>Bacteria</taxon>
        <taxon>Pseudomonadati</taxon>
        <taxon>Pseudomonadota</taxon>
        <taxon>Gammaproteobacteria</taxon>
        <taxon>Moraxellales</taxon>
        <taxon>Moraxellaceae</taxon>
        <taxon>Psychrobacter</taxon>
    </lineage>
</organism>
<keyword evidence="1" id="KW-1133">Transmembrane helix</keyword>
<dbReference type="STRING" id="1945521.A1232T_01361"/>
<dbReference type="InterPro" id="IPR025202">
    <property type="entry name" value="PLD-like_dom"/>
</dbReference>
<dbReference type="CDD" id="cd09111">
    <property type="entry name" value="PLDc_ymdC_like_1"/>
    <property type="match status" value="1"/>
</dbReference>
<dbReference type="CDD" id="cd09113">
    <property type="entry name" value="PLDc_ymdC_like_2"/>
    <property type="match status" value="1"/>
</dbReference>
<accession>A0A1R4GUP5</accession>
<dbReference type="SMART" id="SM00155">
    <property type="entry name" value="PLDc"/>
    <property type="match status" value="2"/>
</dbReference>
<dbReference type="Pfam" id="PF13091">
    <property type="entry name" value="PLDc_2"/>
    <property type="match status" value="2"/>
</dbReference>
<dbReference type="GO" id="GO:0032049">
    <property type="term" value="P:cardiolipin biosynthetic process"/>
    <property type="evidence" value="ECO:0007669"/>
    <property type="project" value="UniProtKB-ARBA"/>
</dbReference>
<feature type="domain" description="PLD phosphodiesterase" evidence="2">
    <location>
        <begin position="465"/>
        <end position="492"/>
    </location>
</feature>
<dbReference type="PROSITE" id="PS50035">
    <property type="entry name" value="PLD"/>
    <property type="match status" value="2"/>
</dbReference>
<gene>
    <name evidence="3" type="primary">cls_1</name>
    <name evidence="3" type="ORF">A1232T_01361</name>
</gene>
<dbReference type="PANTHER" id="PTHR21248">
    <property type="entry name" value="CARDIOLIPIN SYNTHASE"/>
    <property type="match status" value="1"/>
</dbReference>
<proteinExistence type="predicted"/>
<dbReference type="PANTHER" id="PTHR21248:SF12">
    <property type="entry name" value="CARDIOLIPIN SYNTHASE C"/>
    <property type="match status" value="1"/>
</dbReference>
<sequence length="574" mass="65278">MSHFTLAKIQQGMWATFCHMQRITDKKISLLRLILSGLFIVALSACSTLPKTPHIAKSIELTKSINTHYDNKSNRPSLYPIQAQLVESITQQKRSHPNLSGYHPIVTGADAFAARSELTDLATESIDVQYYIWHNDQAGQLLLKQLWQAADRGVVVRFLLDDFNNNAALDKHLIRFASHPNIAVRLINPMAFRKFQTLNYFTHLRRINHRMHNKSMTFDRHLSIIGGRNVGDEYLSNNTNSQFADLDVLLIGDVVQDINESFEQYWRSPISYDIETLVKKKRHKLPVNASNDPETNTKNFIASLNKIYPEKSMANSDGLSVYNRAVERSTIDSDLINQQVPFRWAKMTFLSDDVEKLLKNTHPEVHLVAQLRDLLGTPTQNLSIVSSYFVPTKDGVNTLIKLAQQGVKVRILTNSFNATDVSAVHAGYAQWRIPLLQAGIEIYELKAIASKEDRENKLWRARSQSSTSLHAKAFAVDDHSVFIGSYNVDPRSANINTEMGVVIEDDELALKLHKAISDDLLNQAYKVVLTDQGRLQWQTLENSQMIYHNKEPHIDLVDSLWINIMSSLPIDWLL</sequence>
<evidence type="ECO:0000256" key="1">
    <source>
        <dbReference type="SAM" id="Phobius"/>
    </source>
</evidence>
<protein>
    <submittedName>
        <fullName evidence="3">Cardiolipin synthase</fullName>
        <ecNumber evidence="3">2.7.8.-</ecNumber>
    </submittedName>
</protein>
<reference evidence="3 4" key="1">
    <citation type="submission" date="2017-02" db="EMBL/GenBank/DDBJ databases">
        <authorList>
            <person name="Peterson S.W."/>
        </authorList>
    </citation>
    <scope>NUCLEOTIDE SEQUENCE [LARGE SCALE GENOMIC DNA]</scope>
    <source>
        <strain evidence="3">Psychrobacter_piechaudii</strain>
    </source>
</reference>
<dbReference type="Proteomes" id="UP000188357">
    <property type="component" value="Unassembled WGS sequence"/>
</dbReference>
<keyword evidence="1" id="KW-0812">Transmembrane</keyword>
<dbReference type="InterPro" id="IPR001736">
    <property type="entry name" value="PLipase_D/transphosphatidylase"/>
</dbReference>
<keyword evidence="4" id="KW-1185">Reference proteome</keyword>
<feature type="domain" description="PLD phosphodiesterase" evidence="2">
    <location>
        <begin position="207"/>
        <end position="234"/>
    </location>
</feature>
<evidence type="ECO:0000259" key="2">
    <source>
        <dbReference type="PROSITE" id="PS50035"/>
    </source>
</evidence>